<accession>A0A9D2HYI8</accession>
<evidence type="ECO:0000256" key="4">
    <source>
        <dbReference type="ARBA" id="ARBA00022801"/>
    </source>
</evidence>
<dbReference type="InterPro" id="IPR013783">
    <property type="entry name" value="Ig-like_fold"/>
</dbReference>
<dbReference type="GO" id="GO:0005990">
    <property type="term" value="P:lactose catabolic process"/>
    <property type="evidence" value="ECO:0007669"/>
    <property type="project" value="TreeGrafter"/>
</dbReference>
<evidence type="ECO:0000256" key="2">
    <source>
        <dbReference type="ARBA" id="ARBA00007401"/>
    </source>
</evidence>
<dbReference type="GO" id="GO:0009341">
    <property type="term" value="C:beta-galactosidase complex"/>
    <property type="evidence" value="ECO:0007669"/>
    <property type="project" value="TreeGrafter"/>
</dbReference>
<feature type="domain" description="Glycoside hydrolase family 2 immunoglobulin-like beta-sandwich" evidence="7">
    <location>
        <begin position="224"/>
        <end position="329"/>
    </location>
</feature>
<dbReference type="Gene3D" id="3.20.20.80">
    <property type="entry name" value="Glycosidases"/>
    <property type="match status" value="1"/>
</dbReference>
<dbReference type="InterPro" id="IPR008979">
    <property type="entry name" value="Galactose-bd-like_sf"/>
</dbReference>
<dbReference type="InterPro" id="IPR036156">
    <property type="entry name" value="Beta-gal/glucu_dom_sf"/>
</dbReference>
<dbReference type="Gene3D" id="2.60.120.260">
    <property type="entry name" value="Galactose-binding domain-like"/>
    <property type="match status" value="1"/>
</dbReference>
<dbReference type="EMBL" id="DWZI01000042">
    <property type="protein sequence ID" value="HJA86212.1"/>
    <property type="molecule type" value="Genomic_DNA"/>
</dbReference>
<dbReference type="Pfam" id="PF00703">
    <property type="entry name" value="Glyco_hydro_2"/>
    <property type="match status" value="1"/>
</dbReference>
<name>A0A9D2HYI8_9BACE</name>
<keyword evidence="6" id="KW-0732">Signal</keyword>
<feature type="domain" description="Glycosyl hydrolases family 2 sugar binding" evidence="8">
    <location>
        <begin position="30"/>
        <end position="221"/>
    </location>
</feature>
<dbReference type="GO" id="GO:0004565">
    <property type="term" value="F:beta-galactosidase activity"/>
    <property type="evidence" value="ECO:0007669"/>
    <property type="project" value="UniProtKB-EC"/>
</dbReference>
<dbReference type="InterPro" id="IPR006104">
    <property type="entry name" value="Glyco_hydro_2_N"/>
</dbReference>
<organism evidence="9 10">
    <name type="scientific">Candidatus Bacteroides avicola</name>
    <dbReference type="NCBI Taxonomy" id="2838468"/>
    <lineage>
        <taxon>Bacteria</taxon>
        <taxon>Pseudomonadati</taxon>
        <taxon>Bacteroidota</taxon>
        <taxon>Bacteroidia</taxon>
        <taxon>Bacteroidales</taxon>
        <taxon>Bacteroidaceae</taxon>
        <taxon>Bacteroides</taxon>
    </lineage>
</organism>
<keyword evidence="4" id="KW-0378">Hydrolase</keyword>
<keyword evidence="5" id="KW-0326">Glycosidase</keyword>
<dbReference type="Pfam" id="PF02837">
    <property type="entry name" value="Glyco_hydro_2_N"/>
    <property type="match status" value="1"/>
</dbReference>
<gene>
    <name evidence="9" type="ORF">H9950_08505</name>
</gene>
<comment type="caution">
    <text evidence="9">The sequence shown here is derived from an EMBL/GenBank/DDBJ whole genome shotgun (WGS) entry which is preliminary data.</text>
</comment>
<evidence type="ECO:0000313" key="9">
    <source>
        <dbReference type="EMBL" id="HJA86212.1"/>
    </source>
</evidence>
<dbReference type="SUPFAM" id="SSF49785">
    <property type="entry name" value="Galactose-binding domain-like"/>
    <property type="match status" value="1"/>
</dbReference>
<reference evidence="9" key="1">
    <citation type="journal article" date="2021" name="PeerJ">
        <title>Extensive microbial diversity within the chicken gut microbiome revealed by metagenomics and culture.</title>
        <authorList>
            <person name="Gilroy R."/>
            <person name="Ravi A."/>
            <person name="Getino M."/>
            <person name="Pursley I."/>
            <person name="Horton D.L."/>
            <person name="Alikhan N.F."/>
            <person name="Baker D."/>
            <person name="Gharbi K."/>
            <person name="Hall N."/>
            <person name="Watson M."/>
            <person name="Adriaenssens E.M."/>
            <person name="Foster-Nyarko E."/>
            <person name="Jarju S."/>
            <person name="Secka A."/>
            <person name="Antonio M."/>
            <person name="Oren A."/>
            <person name="Chaudhuri R.R."/>
            <person name="La Ragione R."/>
            <person name="Hildebrand F."/>
            <person name="Pallen M.J."/>
        </authorList>
    </citation>
    <scope>NUCLEOTIDE SEQUENCE</scope>
    <source>
        <strain evidence="9">ChiHjej12B11-9795</strain>
    </source>
</reference>
<dbReference type="InterPro" id="IPR050347">
    <property type="entry name" value="Bact_Beta-galactosidase"/>
</dbReference>
<evidence type="ECO:0000313" key="10">
    <source>
        <dbReference type="Proteomes" id="UP000823862"/>
    </source>
</evidence>
<protein>
    <recommendedName>
        <fullName evidence="3">beta-galactosidase</fullName>
        <ecNumber evidence="3">3.2.1.23</ecNumber>
    </recommendedName>
</protein>
<sequence>MKQRNVIGWACLLAWALAAPACRQTPQEMSLAGEWQFALDPKDVGMKEEWQGQSLPETLYLPGSLQEQGKGEDIGLDTEWTGQIVDSSWYKAPEYAAYRKPGNIKVPFWLNPDKHYVGAAWYQRKVNIPAGWENRPVELELERTHWSTTLFVDGKETGSRNSLQTPHRYMLEGLQAGEHTLTLRVDNRLYVDVGYNAHSVSDHTQSNWNGIVGDIRLTAKPSLYLGDIRIDPDIRNKQAHVKIELKGEAPDADQPELSLQAETLDGKPVGKPVRLTLENKQTKQEVEATVDLGADAGLWSEHTPNVYRMAVTLHTAEGEDHAAPNFGLREFKANGTRFEVNGQPVFLRGTLECCIFPLTGYPSMEKDYWAKIYRTCKEYGLNHVRFHSWCPPEVAFHVADSLGIYLQVECGGWAEVGSGKPQDRWFEEESQRILREYGNHPSFCLMVYGNEPAGANQVQYLSHLVDTWKNQDPRRVYSSSAGWPYIENADYWNTPDPRIQAWGAGVNSLINRQAPSTDYDWRTAIRQEMPTVSHEIGQWCVYPNFKEIPKYTGVLKAKNLEIFQETLQQHGLGDMAERFLYASGRLQTLCYKADIEAALRTPGFAGFQLLDLHDFPGQGTALVGVLDPFWDSKGYVTGEEYRTFCNKTVPLARFSKMVWLNNEVLEAPLEMAHFGAEPMHGAQVHWQVSTQDQQILAEETVTCDLPLGNCIPVGEIRAELSTLTQPTQLTVTAEVQGTEARNQWNLWVYPSEKNAVETMPYITTRMDATARKQLEQGGSVLLLTYGTVPPEKGGNITVGFSSIFWNTAWTRGQAPHTLGVCCDPQHPALAAFPNEGVSDYQWWDLMNRCEAMRMDDLPQELRPIVYLIDDWFTNRRLGMLFEARIGKGKILVCSADIQHDLSSRPAAAQFRQSLLEYMASDKFQPQTEVNINDLTYDDNEKK</sequence>
<dbReference type="EC" id="3.2.1.23" evidence="3"/>
<evidence type="ECO:0000256" key="1">
    <source>
        <dbReference type="ARBA" id="ARBA00001412"/>
    </source>
</evidence>
<evidence type="ECO:0000256" key="5">
    <source>
        <dbReference type="ARBA" id="ARBA00023295"/>
    </source>
</evidence>
<evidence type="ECO:0000256" key="3">
    <source>
        <dbReference type="ARBA" id="ARBA00012756"/>
    </source>
</evidence>
<dbReference type="SUPFAM" id="SSF51445">
    <property type="entry name" value="(Trans)glycosidases"/>
    <property type="match status" value="1"/>
</dbReference>
<dbReference type="PANTHER" id="PTHR46323">
    <property type="entry name" value="BETA-GALACTOSIDASE"/>
    <property type="match status" value="1"/>
</dbReference>
<dbReference type="InterPro" id="IPR006102">
    <property type="entry name" value="Ig-like_GH2"/>
</dbReference>
<comment type="similarity">
    <text evidence="2">Belongs to the glycosyl hydrolase 2 family.</text>
</comment>
<proteinExistence type="inferred from homology"/>
<evidence type="ECO:0000259" key="8">
    <source>
        <dbReference type="Pfam" id="PF02837"/>
    </source>
</evidence>
<dbReference type="PANTHER" id="PTHR46323:SF2">
    <property type="entry name" value="BETA-GALACTOSIDASE"/>
    <property type="match status" value="1"/>
</dbReference>
<comment type="catalytic activity">
    <reaction evidence="1">
        <text>Hydrolysis of terminal non-reducing beta-D-galactose residues in beta-D-galactosides.</text>
        <dbReference type="EC" id="3.2.1.23"/>
    </reaction>
</comment>
<dbReference type="Gene3D" id="2.60.40.10">
    <property type="entry name" value="Immunoglobulins"/>
    <property type="match status" value="1"/>
</dbReference>
<feature type="chain" id="PRO_5038514747" description="beta-galactosidase" evidence="6">
    <location>
        <begin position="22"/>
        <end position="942"/>
    </location>
</feature>
<dbReference type="SUPFAM" id="SSF49303">
    <property type="entry name" value="beta-Galactosidase/glucuronidase domain"/>
    <property type="match status" value="1"/>
</dbReference>
<reference evidence="9" key="2">
    <citation type="submission" date="2021-04" db="EMBL/GenBank/DDBJ databases">
        <authorList>
            <person name="Gilroy R."/>
        </authorList>
    </citation>
    <scope>NUCLEOTIDE SEQUENCE</scope>
    <source>
        <strain evidence="9">ChiHjej12B11-9795</strain>
    </source>
</reference>
<dbReference type="AlphaFoldDB" id="A0A9D2HYI8"/>
<dbReference type="InterPro" id="IPR017853">
    <property type="entry name" value="GH"/>
</dbReference>
<evidence type="ECO:0000256" key="6">
    <source>
        <dbReference type="SAM" id="SignalP"/>
    </source>
</evidence>
<feature type="signal peptide" evidence="6">
    <location>
        <begin position="1"/>
        <end position="21"/>
    </location>
</feature>
<evidence type="ECO:0000259" key="7">
    <source>
        <dbReference type="Pfam" id="PF00703"/>
    </source>
</evidence>
<dbReference type="Proteomes" id="UP000823862">
    <property type="component" value="Unassembled WGS sequence"/>
</dbReference>